<dbReference type="PANTHER" id="PTHR46890">
    <property type="entry name" value="NON-LTR RETROLELEMENT REVERSE TRANSCRIPTASE-LIKE PROTEIN-RELATED"/>
    <property type="match status" value="1"/>
</dbReference>
<dbReference type="OrthoDB" id="1938220at2759"/>
<evidence type="ECO:0000313" key="2">
    <source>
        <dbReference type="Proteomes" id="UP000595140"/>
    </source>
</evidence>
<dbReference type="AlphaFoldDB" id="A0A484N6G6"/>
<organism evidence="1 2">
    <name type="scientific">Cuscuta campestris</name>
    <dbReference type="NCBI Taxonomy" id="132261"/>
    <lineage>
        <taxon>Eukaryota</taxon>
        <taxon>Viridiplantae</taxon>
        <taxon>Streptophyta</taxon>
        <taxon>Embryophyta</taxon>
        <taxon>Tracheophyta</taxon>
        <taxon>Spermatophyta</taxon>
        <taxon>Magnoliopsida</taxon>
        <taxon>eudicotyledons</taxon>
        <taxon>Gunneridae</taxon>
        <taxon>Pentapetalae</taxon>
        <taxon>asterids</taxon>
        <taxon>lamiids</taxon>
        <taxon>Solanales</taxon>
        <taxon>Convolvulaceae</taxon>
        <taxon>Cuscuteae</taxon>
        <taxon>Cuscuta</taxon>
        <taxon>Cuscuta subgen. Grammica</taxon>
        <taxon>Cuscuta sect. Cleistogrammica</taxon>
    </lineage>
</organism>
<proteinExistence type="predicted"/>
<evidence type="ECO:0008006" key="3">
    <source>
        <dbReference type="Google" id="ProtNLM"/>
    </source>
</evidence>
<reference evidence="1 2" key="1">
    <citation type="submission" date="2018-04" db="EMBL/GenBank/DDBJ databases">
        <authorList>
            <person name="Vogel A."/>
        </authorList>
    </citation>
    <scope>NUCLEOTIDE SEQUENCE [LARGE SCALE GENOMIC DNA]</scope>
</reference>
<dbReference type="EMBL" id="OOIL02006160">
    <property type="protein sequence ID" value="VFQ96673.1"/>
    <property type="molecule type" value="Genomic_DNA"/>
</dbReference>
<gene>
    <name evidence="1" type="ORF">CCAM_LOCUS38449</name>
</gene>
<feature type="non-terminal residue" evidence="1">
    <location>
        <position position="247"/>
    </location>
</feature>
<accession>A0A484N6G6</accession>
<protein>
    <recommendedName>
        <fullName evidence="3">Reverse transcriptase domain-containing protein</fullName>
    </recommendedName>
</protein>
<dbReference type="InterPro" id="IPR052343">
    <property type="entry name" value="Retrotransposon-Effector_Assoc"/>
</dbReference>
<evidence type="ECO:0000313" key="1">
    <source>
        <dbReference type="EMBL" id="VFQ96673.1"/>
    </source>
</evidence>
<dbReference type="PANTHER" id="PTHR46890:SF48">
    <property type="entry name" value="RNA-DIRECTED DNA POLYMERASE"/>
    <property type="match status" value="1"/>
</dbReference>
<keyword evidence="2" id="KW-1185">Reference proteome</keyword>
<name>A0A484N6G6_9ASTE</name>
<dbReference type="Proteomes" id="UP000595140">
    <property type="component" value="Unassembled WGS sequence"/>
</dbReference>
<sequence>MRGLVAKLKDLKVCLREWNKKEFGNIFANLTMAEDQATQTQLRYEEDPSEANREKAQEANAKLLLATHKEVAYWKQKANARWLEYGDCNSKAFHAFVNGKRRKLAINHIISEDGKGLFSQQDICGEATTHFTKQFKALSTPNPLHPLSHIPWLITDSDNNLLSSLPSMEEVRQAVWELDSSSASGPDGFNGIFFRSCWEIIKEDMLKASQEFFLGFPIPQAYGSTLITLIPKKESPKCFDDNRPISL</sequence>